<keyword evidence="9" id="KW-1185">Reference proteome</keyword>
<dbReference type="GO" id="GO:0005524">
    <property type="term" value="F:ATP binding"/>
    <property type="evidence" value="ECO:0007669"/>
    <property type="project" value="UniProtKB-KW"/>
</dbReference>
<dbReference type="PROSITE" id="PS00583">
    <property type="entry name" value="PFKB_KINASES_1"/>
    <property type="match status" value="1"/>
</dbReference>
<feature type="domain" description="Carbohydrate kinase PfkB" evidence="7">
    <location>
        <begin position="40"/>
        <end position="307"/>
    </location>
</feature>
<dbReference type="PIRSF" id="PIRSF000535">
    <property type="entry name" value="1PFK/6PFK/LacC"/>
    <property type="match status" value="1"/>
</dbReference>
<dbReference type="Proteomes" id="UP000231742">
    <property type="component" value="Unassembled WGS sequence"/>
</dbReference>
<comment type="similarity">
    <text evidence="1">Belongs to the carbohydrate kinase PfkB family.</text>
</comment>
<dbReference type="NCBIfam" id="TIGR03168">
    <property type="entry name" value="1-PFK"/>
    <property type="match status" value="1"/>
</dbReference>
<evidence type="ECO:0000256" key="3">
    <source>
        <dbReference type="ARBA" id="ARBA00022741"/>
    </source>
</evidence>
<comment type="caution">
    <text evidence="8">The sequence shown here is derived from an EMBL/GenBank/DDBJ whole genome shotgun (WGS) entry which is preliminary data.</text>
</comment>
<evidence type="ECO:0000256" key="1">
    <source>
        <dbReference type="ARBA" id="ARBA00010688"/>
    </source>
</evidence>
<dbReference type="Gene3D" id="3.40.1190.20">
    <property type="match status" value="1"/>
</dbReference>
<keyword evidence="5" id="KW-0067">ATP-binding</keyword>
<protein>
    <submittedName>
        <fullName evidence="8">6-phosphofructokinase</fullName>
    </submittedName>
</protein>
<dbReference type="FunFam" id="3.40.1190.20:FF:000001">
    <property type="entry name" value="Phosphofructokinase"/>
    <property type="match status" value="1"/>
</dbReference>
<keyword evidence="2 6" id="KW-0808">Transferase</keyword>
<sequence length="327" mass="33792">MRIMASATFPLPTRARPIVTLTVNPALDISTSTAQVIKDHKMRCGPSRIDPGGGGVNVARTIQSLGGDALAIYAAGGLTGATYRQLLEAENVPSVVVPIDGTTRESFTVDEGGSGEQFRFVLQGPEFSEAEWRSCLAALEAAIVPGGYVVASGSLPPGVPTNFYAQVARLAHQRGARSIIDTSGDALAAALAEGVYLVKPSLRELSELVGRELSTEQAEVDAAAELVARGSAQLVALTLGDQGAVLASAAGVIRLPVPHVQVQSAVGAGDAFLGAFVWRLSQGRDPEAAFRSAVCAGSATAAKPATEMCAIAEVEALEKLLPEATRY</sequence>
<dbReference type="PANTHER" id="PTHR46566:SF2">
    <property type="entry name" value="ATP-DEPENDENT 6-PHOSPHOFRUCTOKINASE ISOZYME 2"/>
    <property type="match status" value="1"/>
</dbReference>
<organism evidence="8 9">
    <name type="scientific">Salinibacterium amurskyense</name>
    <dbReference type="NCBI Taxonomy" id="205941"/>
    <lineage>
        <taxon>Bacteria</taxon>
        <taxon>Bacillati</taxon>
        <taxon>Actinomycetota</taxon>
        <taxon>Actinomycetes</taxon>
        <taxon>Micrococcales</taxon>
        <taxon>Microbacteriaceae</taxon>
        <taxon>Salinibacterium</taxon>
    </lineage>
</organism>
<dbReference type="PANTHER" id="PTHR46566">
    <property type="entry name" value="1-PHOSPHOFRUCTOKINASE-RELATED"/>
    <property type="match status" value="1"/>
</dbReference>
<proteinExistence type="inferred from homology"/>
<keyword evidence="3" id="KW-0547">Nucleotide-binding</keyword>
<dbReference type="SUPFAM" id="SSF53613">
    <property type="entry name" value="Ribokinase-like"/>
    <property type="match status" value="1"/>
</dbReference>
<dbReference type="CDD" id="cd01164">
    <property type="entry name" value="FruK_PfkB_like"/>
    <property type="match status" value="1"/>
</dbReference>
<dbReference type="EMBL" id="PGFH01000001">
    <property type="protein sequence ID" value="PJJ80948.1"/>
    <property type="molecule type" value="Genomic_DNA"/>
</dbReference>
<dbReference type="InterPro" id="IPR011611">
    <property type="entry name" value="PfkB_dom"/>
</dbReference>
<dbReference type="InterPro" id="IPR002173">
    <property type="entry name" value="Carboh/pur_kinase_PfkB_CS"/>
</dbReference>
<evidence type="ECO:0000256" key="5">
    <source>
        <dbReference type="ARBA" id="ARBA00022840"/>
    </source>
</evidence>
<accession>A0A2M9D5Q0</accession>
<evidence type="ECO:0000256" key="2">
    <source>
        <dbReference type="ARBA" id="ARBA00022679"/>
    </source>
</evidence>
<keyword evidence="4 8" id="KW-0418">Kinase</keyword>
<evidence type="ECO:0000313" key="9">
    <source>
        <dbReference type="Proteomes" id="UP000231742"/>
    </source>
</evidence>
<evidence type="ECO:0000256" key="6">
    <source>
        <dbReference type="PIRNR" id="PIRNR000535"/>
    </source>
</evidence>
<evidence type="ECO:0000313" key="8">
    <source>
        <dbReference type="EMBL" id="PJJ80948.1"/>
    </source>
</evidence>
<dbReference type="InterPro" id="IPR029056">
    <property type="entry name" value="Ribokinase-like"/>
</dbReference>
<evidence type="ECO:0000256" key="4">
    <source>
        <dbReference type="ARBA" id="ARBA00022777"/>
    </source>
</evidence>
<gene>
    <name evidence="8" type="ORF">CLV85_0115</name>
</gene>
<evidence type="ECO:0000259" key="7">
    <source>
        <dbReference type="Pfam" id="PF00294"/>
    </source>
</evidence>
<dbReference type="AlphaFoldDB" id="A0A2M9D5Q0"/>
<name>A0A2M9D5Q0_9MICO</name>
<reference evidence="8 9" key="1">
    <citation type="submission" date="2017-11" db="EMBL/GenBank/DDBJ databases">
        <title>Genomic Encyclopedia of Archaeal and Bacterial Type Strains, Phase II (KMG-II): From Individual Species to Whole Genera.</title>
        <authorList>
            <person name="Goeker M."/>
        </authorList>
    </citation>
    <scope>NUCLEOTIDE SEQUENCE [LARGE SCALE GENOMIC DNA]</scope>
    <source>
        <strain evidence="8 9">DSM 16400</strain>
    </source>
</reference>
<dbReference type="GO" id="GO:0003872">
    <property type="term" value="F:6-phosphofructokinase activity"/>
    <property type="evidence" value="ECO:0007669"/>
    <property type="project" value="TreeGrafter"/>
</dbReference>
<dbReference type="GO" id="GO:0005829">
    <property type="term" value="C:cytosol"/>
    <property type="evidence" value="ECO:0007669"/>
    <property type="project" value="TreeGrafter"/>
</dbReference>
<dbReference type="InterPro" id="IPR017583">
    <property type="entry name" value="Tagatose/fructose_Pkinase"/>
</dbReference>
<dbReference type="Pfam" id="PF00294">
    <property type="entry name" value="PfkB"/>
    <property type="match status" value="1"/>
</dbReference>